<accession>A0ABY4FTS8</accession>
<protein>
    <submittedName>
        <fullName evidence="1">Gamma-glutamyl-gamma-aminobutyrate hydrolase family protein</fullName>
    </submittedName>
</protein>
<dbReference type="Pfam" id="PF07722">
    <property type="entry name" value="Peptidase_C26"/>
    <property type="match status" value="1"/>
</dbReference>
<sequence length="310" mass="34002">MVDQINGEVTPTVYVSTWQKTMNISPYGVFDIEGAIVEYVERTRNAGAIVLQVPRDVPERAEHVLAGADALVLIGGEDVDPSWYGQENEGSTRTTPEADAFDIALIREAHRRRLPVFAICRGHQLVNVAFGGTLYQDIAQDPVQHSPGAAAPGESPAAEHTITIEPDSRFLSTILGATARVNSIHHQAVDRCAPGLRVVARAEDGIVEALESEDDDWLLLSVQWHPEKMADHQVLFDWFVGRCGSAWSQPRRTSSLMAAGELSDEILTSVCNARHFGPPFIAEDHTINELAATVRRVLDHALQKGPHRDL</sequence>
<reference evidence="1 2" key="1">
    <citation type="submission" date="2022-04" db="EMBL/GenBank/DDBJ databases">
        <title>Leucobacter sp. isolated from rhizosphere of onion.</title>
        <authorList>
            <person name="Won M."/>
            <person name="Lee C.-M."/>
            <person name="Woen H.-Y."/>
            <person name="Kwon S.-W."/>
        </authorList>
    </citation>
    <scope>NUCLEOTIDE SEQUENCE [LARGE SCALE GENOMIC DNA]</scope>
    <source>
        <strain evidence="1 2">H25R-14</strain>
    </source>
</reference>
<evidence type="ECO:0000313" key="2">
    <source>
        <dbReference type="Proteomes" id="UP000831775"/>
    </source>
</evidence>
<dbReference type="PANTHER" id="PTHR43235">
    <property type="entry name" value="GLUTAMINE AMIDOTRANSFERASE PB2B2.05-RELATED"/>
    <property type="match status" value="1"/>
</dbReference>
<dbReference type="Gene3D" id="3.40.50.880">
    <property type="match status" value="1"/>
</dbReference>
<dbReference type="PROSITE" id="PS51273">
    <property type="entry name" value="GATASE_TYPE_1"/>
    <property type="match status" value="1"/>
</dbReference>
<keyword evidence="1" id="KW-0378">Hydrolase</keyword>
<keyword evidence="2" id="KW-1185">Reference proteome</keyword>
<evidence type="ECO:0000313" key="1">
    <source>
        <dbReference type="EMBL" id="UOQ59670.1"/>
    </source>
</evidence>
<dbReference type="Proteomes" id="UP000831775">
    <property type="component" value="Chromosome"/>
</dbReference>
<dbReference type="InterPro" id="IPR029062">
    <property type="entry name" value="Class_I_gatase-like"/>
</dbReference>
<dbReference type="InterPro" id="IPR044668">
    <property type="entry name" value="PuuD-like"/>
</dbReference>
<dbReference type="CDD" id="cd01745">
    <property type="entry name" value="GATase1_2"/>
    <property type="match status" value="1"/>
</dbReference>
<dbReference type="InterPro" id="IPR011697">
    <property type="entry name" value="Peptidase_C26"/>
</dbReference>
<dbReference type="GO" id="GO:0016787">
    <property type="term" value="F:hydrolase activity"/>
    <property type="evidence" value="ECO:0007669"/>
    <property type="project" value="UniProtKB-KW"/>
</dbReference>
<dbReference type="EMBL" id="CP095043">
    <property type="protein sequence ID" value="UOQ59670.1"/>
    <property type="molecule type" value="Genomic_DNA"/>
</dbReference>
<proteinExistence type="predicted"/>
<gene>
    <name evidence="1" type="ORF">MUN76_11505</name>
</gene>
<dbReference type="RefSeq" id="WP_244684812.1">
    <property type="nucleotide sequence ID" value="NZ_CP095043.1"/>
</dbReference>
<dbReference type="PANTHER" id="PTHR43235:SF1">
    <property type="entry name" value="GLUTAMINE AMIDOTRANSFERASE PB2B2.05-RELATED"/>
    <property type="match status" value="1"/>
</dbReference>
<organism evidence="1 2">
    <name type="scientific">Leucobacter rhizosphaerae</name>
    <dbReference type="NCBI Taxonomy" id="2932245"/>
    <lineage>
        <taxon>Bacteria</taxon>
        <taxon>Bacillati</taxon>
        <taxon>Actinomycetota</taxon>
        <taxon>Actinomycetes</taxon>
        <taxon>Micrococcales</taxon>
        <taxon>Microbacteriaceae</taxon>
        <taxon>Leucobacter</taxon>
    </lineage>
</organism>
<name>A0ABY4FTS8_9MICO</name>
<dbReference type="SUPFAM" id="SSF52317">
    <property type="entry name" value="Class I glutamine amidotransferase-like"/>
    <property type="match status" value="1"/>
</dbReference>